<dbReference type="AlphaFoldDB" id="A0A317VQJ3"/>
<dbReference type="Proteomes" id="UP000246171">
    <property type="component" value="Unassembled WGS sequence"/>
</dbReference>
<evidence type="ECO:0000256" key="3">
    <source>
        <dbReference type="ARBA" id="ARBA00023004"/>
    </source>
</evidence>
<dbReference type="GeneID" id="37057913"/>
<accession>A0A317VQJ3</accession>
<evidence type="ECO:0000256" key="2">
    <source>
        <dbReference type="ARBA" id="ARBA00023002"/>
    </source>
</evidence>
<dbReference type="GO" id="GO:0046872">
    <property type="term" value="F:metal ion binding"/>
    <property type="evidence" value="ECO:0007669"/>
    <property type="project" value="UniProtKB-KW"/>
</dbReference>
<dbReference type="GO" id="GO:0016491">
    <property type="term" value="F:oxidoreductase activity"/>
    <property type="evidence" value="ECO:0007669"/>
    <property type="project" value="UniProtKB-KW"/>
</dbReference>
<keyword evidence="1" id="KW-0479">Metal-binding</keyword>
<evidence type="ECO:0000313" key="4">
    <source>
        <dbReference type="EMBL" id="PWY75561.1"/>
    </source>
</evidence>
<dbReference type="SUPFAM" id="SSF51197">
    <property type="entry name" value="Clavaminate synthase-like"/>
    <property type="match status" value="1"/>
</dbReference>
<dbReference type="Gene3D" id="2.60.120.330">
    <property type="entry name" value="B-lactam Antibiotic, Isopenicillin N Synthase, Chain"/>
    <property type="match status" value="1"/>
</dbReference>
<dbReference type="InterPro" id="IPR027443">
    <property type="entry name" value="IPNS-like_sf"/>
</dbReference>
<keyword evidence="2" id="KW-0560">Oxidoreductase</keyword>
<reference evidence="4" key="1">
    <citation type="submission" date="2016-12" db="EMBL/GenBank/DDBJ databases">
        <title>The genomes of Aspergillus section Nigri reveals drivers in fungal speciation.</title>
        <authorList>
            <consortium name="DOE Joint Genome Institute"/>
            <person name="Vesth T.C."/>
            <person name="Nybo J."/>
            <person name="Theobald S."/>
            <person name="Brandl J."/>
            <person name="Frisvad J.C."/>
            <person name="Nielsen K.F."/>
            <person name="Lyhne E.K."/>
            <person name="Kogle M.E."/>
            <person name="Kuo A."/>
            <person name="Riley R."/>
            <person name="Clum A."/>
            <person name="Nolan M."/>
            <person name="Lipzen A."/>
            <person name="Salamov A."/>
            <person name="Henrissat B."/>
            <person name="Wiebenga A."/>
            <person name="De vries R.P."/>
            <person name="Grigoriev I.V."/>
            <person name="Mortensen U.H."/>
            <person name="Andersen M.R."/>
            <person name="Baker S.E."/>
        </authorList>
    </citation>
    <scope>NUCLEOTIDE SEQUENCE</scope>
    <source>
        <strain evidence="4">CBS 122712</strain>
    </source>
</reference>
<dbReference type="VEuPathDB" id="FungiDB:BO83DRAFT_436408"/>
<gene>
    <name evidence="4" type="ORF">BO83DRAFT_436408</name>
</gene>
<name>A0A317VQJ3_ASPEC</name>
<dbReference type="OrthoDB" id="288590at2759"/>
<dbReference type="EMBL" id="MSFU01000009">
    <property type="protein sequence ID" value="PWY75561.1"/>
    <property type="molecule type" value="Genomic_DNA"/>
</dbReference>
<evidence type="ECO:0000256" key="1">
    <source>
        <dbReference type="ARBA" id="ARBA00022723"/>
    </source>
</evidence>
<dbReference type="PANTHER" id="PTHR10209">
    <property type="entry name" value="OXIDOREDUCTASE, 2OG-FE II OXYGENASE FAMILY PROTEIN"/>
    <property type="match status" value="1"/>
</dbReference>
<keyword evidence="5" id="KW-1185">Reference proteome</keyword>
<keyword evidence="3" id="KW-0408">Iron</keyword>
<dbReference type="RefSeq" id="XP_025389091.1">
    <property type="nucleotide sequence ID" value="XM_025535951.1"/>
</dbReference>
<sequence length="206" mass="23741">MGSISGPNGLQTVDISVYLHSNDPVFRKAKADELVKVIHGQGCRGIEFFDLPLGEKRKVEHPHGTVPYRRYTGVGRQRIYSSIRGSERTKHWTEIDQEPFHHNRWVDEKTLPGFRAFMKDFLQKLEQLHRAVLDALLLGLEVDPSEADYFRSLHAGPQSKIRLLHYPALLESTTDRQATTWCPSHTDFTTFTFLIQNQNQELEVED</sequence>
<proteinExistence type="predicted"/>
<evidence type="ECO:0000313" key="5">
    <source>
        <dbReference type="Proteomes" id="UP000246171"/>
    </source>
</evidence>
<comment type="caution">
    <text evidence="4">The sequence shown here is derived from an EMBL/GenBank/DDBJ whole genome shotgun (WGS) entry which is preliminary data.</text>
</comment>
<organism evidence="4 5">
    <name type="scientific">Aspergillus eucalypticola (strain CBS 122712 / IBT 29274)</name>
    <dbReference type="NCBI Taxonomy" id="1448314"/>
    <lineage>
        <taxon>Eukaryota</taxon>
        <taxon>Fungi</taxon>
        <taxon>Dikarya</taxon>
        <taxon>Ascomycota</taxon>
        <taxon>Pezizomycotina</taxon>
        <taxon>Eurotiomycetes</taxon>
        <taxon>Eurotiomycetidae</taxon>
        <taxon>Eurotiales</taxon>
        <taxon>Aspergillaceae</taxon>
        <taxon>Aspergillus</taxon>
        <taxon>Aspergillus subgen. Circumdati</taxon>
    </lineage>
</organism>
<protein>
    <submittedName>
        <fullName evidence="4">Clavaminate synthase-like protein</fullName>
    </submittedName>
</protein>
<dbReference type="PANTHER" id="PTHR10209:SF881">
    <property type="entry name" value="FI07970P-RELATED"/>
    <property type="match status" value="1"/>
</dbReference>